<keyword evidence="2" id="KW-1185">Reference proteome</keyword>
<dbReference type="EMBL" id="CAJVQC010051058">
    <property type="protein sequence ID" value="CAG8789867.1"/>
    <property type="molecule type" value="Genomic_DNA"/>
</dbReference>
<gene>
    <name evidence="1" type="ORF">RPERSI_LOCUS18948</name>
</gene>
<protein>
    <submittedName>
        <fullName evidence="1">27695_t:CDS:1</fullName>
    </submittedName>
</protein>
<feature type="non-terminal residue" evidence="1">
    <location>
        <position position="1"/>
    </location>
</feature>
<organism evidence="1 2">
    <name type="scientific">Racocetra persica</name>
    <dbReference type="NCBI Taxonomy" id="160502"/>
    <lineage>
        <taxon>Eukaryota</taxon>
        <taxon>Fungi</taxon>
        <taxon>Fungi incertae sedis</taxon>
        <taxon>Mucoromycota</taxon>
        <taxon>Glomeromycotina</taxon>
        <taxon>Glomeromycetes</taxon>
        <taxon>Diversisporales</taxon>
        <taxon>Gigasporaceae</taxon>
        <taxon>Racocetra</taxon>
    </lineage>
</organism>
<proteinExistence type="predicted"/>
<evidence type="ECO:0000313" key="2">
    <source>
        <dbReference type="Proteomes" id="UP000789920"/>
    </source>
</evidence>
<reference evidence="1" key="1">
    <citation type="submission" date="2021-06" db="EMBL/GenBank/DDBJ databases">
        <authorList>
            <person name="Kallberg Y."/>
            <person name="Tangrot J."/>
            <person name="Rosling A."/>
        </authorList>
    </citation>
    <scope>NUCLEOTIDE SEQUENCE</scope>
    <source>
        <strain evidence="1">MA461A</strain>
    </source>
</reference>
<sequence length="474" mass="53328">SFRSTLDDKDIFELPSFARAKNIVKIFHSSKKPSILKSLFLTFRKELLIQFIYSMIWTLIHSFVPPYFLQKLLLYVQDYPNHKDESLVTAYSYALGLFLATVVPSLCFQQALYIGRHLSIKCQAIIIGEVYLKSLSRKDTSGIVENEESKNKIGQITNLMAVDAQKISDPSSYIFYLYSYPLQIIITIAYLYALLGVSAFAGVLVIIITYPAPSFINKRFGTIQNRLMTATDKRMGVINELLQAIRIIKFFAWEDRFRAKVMNTRENELKEIKNRLMELVYMTGLWTTVPLLAMLSVFFTYTKLLGNELTAAVAFTALALFNNLGNALAEMPFMITSIIQAQVSISRIEKFLNEPELNRKNPIPSINDPYIGFKNATFRWPDGEDSIDNSSVSVDLNTSNPLNKFTLINLNISFPVNELSIICGPTGCGKTSLLMALLGEMECLDGHVFLPRANIESPNKLGGAPSGIAYVSQT</sequence>
<accession>A0ACA9RF57</accession>
<comment type="caution">
    <text evidence="1">The sequence shown here is derived from an EMBL/GenBank/DDBJ whole genome shotgun (WGS) entry which is preliminary data.</text>
</comment>
<feature type="non-terminal residue" evidence="1">
    <location>
        <position position="474"/>
    </location>
</feature>
<name>A0ACA9RF57_9GLOM</name>
<dbReference type="Proteomes" id="UP000789920">
    <property type="component" value="Unassembled WGS sequence"/>
</dbReference>
<evidence type="ECO:0000313" key="1">
    <source>
        <dbReference type="EMBL" id="CAG8789867.1"/>
    </source>
</evidence>